<feature type="region of interest" description="Disordered" evidence="1">
    <location>
        <begin position="1"/>
        <end position="214"/>
    </location>
</feature>
<dbReference type="EMBL" id="HBKN01040182">
    <property type="protein sequence ID" value="CAE2328069.1"/>
    <property type="molecule type" value="Transcribed_RNA"/>
</dbReference>
<organism evidence="2">
    <name type="scientific">Guillardia theta</name>
    <name type="common">Cryptophyte</name>
    <name type="synonym">Cryptomonas phi</name>
    <dbReference type="NCBI Taxonomy" id="55529"/>
    <lineage>
        <taxon>Eukaryota</taxon>
        <taxon>Cryptophyceae</taxon>
        <taxon>Pyrenomonadales</taxon>
        <taxon>Geminigeraceae</taxon>
        <taxon>Guillardia</taxon>
    </lineage>
</organism>
<feature type="compositionally biased region" description="Basic and acidic residues" evidence="1">
    <location>
        <begin position="71"/>
        <end position="86"/>
    </location>
</feature>
<feature type="compositionally biased region" description="Basic and acidic residues" evidence="1">
    <location>
        <begin position="153"/>
        <end position="168"/>
    </location>
</feature>
<gene>
    <name evidence="2" type="ORF">GTHE00462_LOCUS31429</name>
</gene>
<protein>
    <submittedName>
        <fullName evidence="2">Uncharacterized protein</fullName>
    </submittedName>
</protein>
<reference evidence="2" key="1">
    <citation type="submission" date="2021-01" db="EMBL/GenBank/DDBJ databases">
        <authorList>
            <person name="Corre E."/>
            <person name="Pelletier E."/>
            <person name="Niang G."/>
            <person name="Scheremetjew M."/>
            <person name="Finn R."/>
            <person name="Kale V."/>
            <person name="Holt S."/>
            <person name="Cochrane G."/>
            <person name="Meng A."/>
            <person name="Brown T."/>
            <person name="Cohen L."/>
        </authorList>
    </citation>
    <scope>NUCLEOTIDE SEQUENCE</scope>
    <source>
        <strain evidence="2">CCMP 2712</strain>
    </source>
</reference>
<sequence length="214" mass="23154">MAAQEKFPGTSNQQFHEPLSDSGEEYSPSRAQDDELPVLEQEHAASTQNEKKQPHDAGMEKELPTTISTPVKDDMLPEGAKAHEVPATDEVNDTETKKRGISDISAGSNGTGLKRQKSPVESSEGAASVNSPSSYSTPASKKPRLTFGFGLRSVEKVVKPEDEPKANGEDYGSSNHDVKESWQETSEKKRSCDREGSGDKWNRRAEGGSEGSSC</sequence>
<name>A0A7S4P9P2_GUITH</name>
<feature type="compositionally biased region" description="Basic and acidic residues" evidence="1">
    <location>
        <begin position="176"/>
        <end position="207"/>
    </location>
</feature>
<evidence type="ECO:0000313" key="2">
    <source>
        <dbReference type="EMBL" id="CAE2328069.1"/>
    </source>
</evidence>
<feature type="compositionally biased region" description="Basic and acidic residues" evidence="1">
    <location>
        <begin position="49"/>
        <end position="63"/>
    </location>
</feature>
<accession>A0A7S4P9P2</accession>
<dbReference type="AlphaFoldDB" id="A0A7S4P9P2"/>
<feature type="compositionally biased region" description="Polar residues" evidence="1">
    <location>
        <begin position="128"/>
        <end position="139"/>
    </location>
</feature>
<evidence type="ECO:0000256" key="1">
    <source>
        <dbReference type="SAM" id="MobiDB-lite"/>
    </source>
</evidence>
<proteinExistence type="predicted"/>